<keyword evidence="5" id="KW-0694">RNA-binding</keyword>
<gene>
    <name evidence="5" type="primary">rplJ</name>
    <name evidence="6" type="ORF">UT27_C0006G0045</name>
</gene>
<dbReference type="GO" id="GO:0070180">
    <property type="term" value="F:large ribosomal subunit rRNA binding"/>
    <property type="evidence" value="ECO:0007669"/>
    <property type="project" value="UniProtKB-UniRule"/>
</dbReference>
<dbReference type="EMBL" id="LBWE01000006">
    <property type="protein sequence ID" value="KKR01733.1"/>
    <property type="molecule type" value="Genomic_DNA"/>
</dbReference>
<dbReference type="GO" id="GO:0006412">
    <property type="term" value="P:translation"/>
    <property type="evidence" value="ECO:0007669"/>
    <property type="project" value="UniProtKB-UniRule"/>
</dbReference>
<dbReference type="Gene3D" id="6.10.250.290">
    <property type="match status" value="1"/>
</dbReference>
<evidence type="ECO:0000256" key="3">
    <source>
        <dbReference type="ARBA" id="ARBA00023274"/>
    </source>
</evidence>
<keyword evidence="3 5" id="KW-0687">Ribonucleoprotein</keyword>
<dbReference type="PANTHER" id="PTHR11560">
    <property type="entry name" value="39S RIBOSOMAL PROTEIN L10, MITOCHONDRIAL"/>
    <property type="match status" value="1"/>
</dbReference>
<keyword evidence="5" id="KW-0699">rRNA-binding</keyword>
<dbReference type="SUPFAM" id="SSF160369">
    <property type="entry name" value="Ribosomal protein L10-like"/>
    <property type="match status" value="1"/>
</dbReference>
<dbReference type="Pfam" id="PF00466">
    <property type="entry name" value="Ribosomal_L10"/>
    <property type="match status" value="1"/>
</dbReference>
<comment type="subunit">
    <text evidence="5">Part of the ribosomal stalk of the 50S ribosomal subunit. The N-terminus interacts with L11 and the large rRNA to form the base of the stalk. The C-terminus forms an elongated spine to which L12 dimers bind in a sequential fashion forming a multimeric L10(L12)X complex.</text>
</comment>
<evidence type="ECO:0000256" key="5">
    <source>
        <dbReference type="HAMAP-Rule" id="MF_00362"/>
    </source>
</evidence>
<comment type="function">
    <text evidence="5">Forms part of the ribosomal stalk, playing a central role in the interaction of the ribosome with GTP-bound translation factors.</text>
</comment>
<comment type="similarity">
    <text evidence="1 5">Belongs to the universal ribosomal protein uL10 family.</text>
</comment>
<evidence type="ECO:0000256" key="4">
    <source>
        <dbReference type="ARBA" id="ARBA00035202"/>
    </source>
</evidence>
<dbReference type="CDD" id="cd05797">
    <property type="entry name" value="Ribosomal_L10"/>
    <property type="match status" value="1"/>
</dbReference>
<proteinExistence type="inferred from homology"/>
<name>A0A837HQX1_9BACT</name>
<sequence>MLQKSKKEEMIKELEGAIKGSESLVFVNFHGLKVADETVLRRELRNKEVGYKVSRKTLLARALKGKAEGEIPELAGEVAIAYSKPARNASHSDAGGDTTIVPREIYNFQKTHKGMLSILGGIFNGKFVDGAYMMELATIPSKEVLLSKLAFLFKSPMQRFAFAVSEVAKGK</sequence>
<dbReference type="InterPro" id="IPR047865">
    <property type="entry name" value="Ribosomal_uL10_bac_type"/>
</dbReference>
<dbReference type="InterPro" id="IPR001790">
    <property type="entry name" value="Ribosomal_uL10"/>
</dbReference>
<dbReference type="InterPro" id="IPR022973">
    <property type="entry name" value="Ribosomal_uL10_bac"/>
</dbReference>
<dbReference type="GO" id="GO:1990904">
    <property type="term" value="C:ribonucleoprotein complex"/>
    <property type="evidence" value="ECO:0007669"/>
    <property type="project" value="UniProtKB-KW"/>
</dbReference>
<dbReference type="Gene3D" id="3.30.70.1730">
    <property type="match status" value="1"/>
</dbReference>
<protein>
    <recommendedName>
        <fullName evidence="4 5">Large ribosomal subunit protein uL10</fullName>
    </recommendedName>
</protein>
<evidence type="ECO:0000313" key="7">
    <source>
        <dbReference type="Proteomes" id="UP000033998"/>
    </source>
</evidence>
<reference evidence="6 7" key="1">
    <citation type="journal article" date="2015" name="Nature">
        <title>rRNA introns, odd ribosomes, and small enigmatic genomes across a large radiation of phyla.</title>
        <authorList>
            <person name="Brown C.T."/>
            <person name="Hug L.A."/>
            <person name="Thomas B.C."/>
            <person name="Sharon I."/>
            <person name="Castelle C.J."/>
            <person name="Singh A."/>
            <person name="Wilkins M.J."/>
            <person name="Williams K.H."/>
            <person name="Banfield J.F."/>
        </authorList>
    </citation>
    <scope>NUCLEOTIDE SEQUENCE [LARGE SCALE GENOMIC DNA]</scope>
</reference>
<evidence type="ECO:0000256" key="2">
    <source>
        <dbReference type="ARBA" id="ARBA00022980"/>
    </source>
</evidence>
<dbReference type="AlphaFoldDB" id="A0A837HQX1"/>
<evidence type="ECO:0000313" key="6">
    <source>
        <dbReference type="EMBL" id="KKR01733.1"/>
    </source>
</evidence>
<accession>A0A837HQX1</accession>
<dbReference type="HAMAP" id="MF_00362">
    <property type="entry name" value="Ribosomal_uL10"/>
    <property type="match status" value="1"/>
</dbReference>
<dbReference type="InterPro" id="IPR043141">
    <property type="entry name" value="Ribosomal_uL10-like_sf"/>
</dbReference>
<dbReference type="NCBIfam" id="NF000955">
    <property type="entry name" value="PRK00099.1-1"/>
    <property type="match status" value="1"/>
</dbReference>
<dbReference type="GO" id="GO:0005840">
    <property type="term" value="C:ribosome"/>
    <property type="evidence" value="ECO:0007669"/>
    <property type="project" value="UniProtKB-KW"/>
</dbReference>
<organism evidence="6 7">
    <name type="scientific">Candidatus Nomurabacteria bacterium GW2011_GWD2_39_12</name>
    <dbReference type="NCBI Taxonomy" id="1618759"/>
    <lineage>
        <taxon>Bacteria</taxon>
        <taxon>Candidatus Nomuraibacteriota</taxon>
    </lineage>
</organism>
<keyword evidence="2 5" id="KW-0689">Ribosomal protein</keyword>
<dbReference type="Proteomes" id="UP000033998">
    <property type="component" value="Unassembled WGS sequence"/>
</dbReference>
<comment type="caution">
    <text evidence="6">The sequence shown here is derived from an EMBL/GenBank/DDBJ whole genome shotgun (WGS) entry which is preliminary data.</text>
</comment>
<evidence type="ECO:0000256" key="1">
    <source>
        <dbReference type="ARBA" id="ARBA00008889"/>
    </source>
</evidence>